<feature type="domain" description="TonB-dependent receptor plug" evidence="8">
    <location>
        <begin position="113"/>
        <end position="228"/>
    </location>
</feature>
<evidence type="ECO:0000256" key="4">
    <source>
        <dbReference type="ARBA" id="ARBA00023077"/>
    </source>
</evidence>
<dbReference type="InterPro" id="IPR036942">
    <property type="entry name" value="Beta-barrel_TonB_sf"/>
</dbReference>
<evidence type="ECO:0000256" key="6">
    <source>
        <dbReference type="ARBA" id="ARBA00023237"/>
    </source>
</evidence>
<dbReference type="InterPro" id="IPR023996">
    <property type="entry name" value="TonB-dep_OMP_SusC/RagA"/>
</dbReference>
<accession>A0A0F9S1R5</accession>
<dbReference type="InterPro" id="IPR000531">
    <property type="entry name" value="Beta-barrel_TonB"/>
</dbReference>
<keyword evidence="5" id="KW-0472">Membrane</keyword>
<evidence type="ECO:0000256" key="5">
    <source>
        <dbReference type="ARBA" id="ARBA00023136"/>
    </source>
</evidence>
<dbReference type="Pfam" id="PF13715">
    <property type="entry name" value="CarbopepD_reg_2"/>
    <property type="match status" value="1"/>
</dbReference>
<protein>
    <recommendedName>
        <fullName evidence="10">TonB-dependent receptor plug domain-containing protein</fullName>
    </recommendedName>
</protein>
<evidence type="ECO:0000313" key="9">
    <source>
        <dbReference type="EMBL" id="KKN31071.1"/>
    </source>
</evidence>
<comment type="subcellular location">
    <subcellularLocation>
        <location evidence="1">Cell outer membrane</location>
        <topology evidence="1">Multi-pass membrane protein</topology>
    </subcellularLocation>
</comment>
<comment type="caution">
    <text evidence="9">The sequence shown here is derived from an EMBL/GenBank/DDBJ whole genome shotgun (WGS) entry which is preliminary data.</text>
</comment>
<name>A0A0F9S1R5_9ZZZZ</name>
<dbReference type="Pfam" id="PF07715">
    <property type="entry name" value="Plug"/>
    <property type="match status" value="1"/>
</dbReference>
<keyword evidence="4" id="KW-0798">TonB box</keyword>
<proteinExistence type="predicted"/>
<keyword evidence="3" id="KW-0812">Transmembrane</keyword>
<dbReference type="EMBL" id="LAZR01002359">
    <property type="protein sequence ID" value="KKN31071.1"/>
    <property type="molecule type" value="Genomic_DNA"/>
</dbReference>
<keyword evidence="6" id="KW-0998">Cell outer membrane</keyword>
<evidence type="ECO:0008006" key="10">
    <source>
        <dbReference type="Google" id="ProtNLM"/>
    </source>
</evidence>
<feature type="domain" description="TonB-dependent receptor-like beta-barrel" evidence="7">
    <location>
        <begin position="401"/>
        <end position="941"/>
    </location>
</feature>
<keyword evidence="2" id="KW-0813">Transport</keyword>
<sequence>MKKVKFLMSIGCLLVASSIWAQTTVTGTVTDLDNLPLPGTSVVEQGTSNGTTTDFDGNFSIETSEDAVLEFSYLGYATQEVPVNDQTSLQVSLTEDAAQLDEVVLVGYGSQRKKDLTGAVTSVKSEDFNQGVVTSPEQLIQGKVSGVNVTGASGEPGSGQNITIRGVGSVRSGSTPLFVVDGFALDNSSTGAPTNPLNFINPQDIESIDILKDASATAIYGSRGANGVVLITTKKGKSGISTMQISSNIGISNISREIDVFNAEEFRTNVVAIGGELVDLGGDTNWQDEVTRAALSHNQNLIFSGGTDKLTYYASLGVQDQQGVLLKSGLKRYSGRVNITQKLFNDRLKIDFNMNVTRTNTERPPIGTLVGDALTLNPTYPARDANGNPAIYPDVFNPLIRSNLYDDITNTRRIIGNITPSLEIIDGLVYKLNFGIDNSSADRDVQNNPSTTPFEQGSLESFFNNNRNVLIENYITYNFDLNDVHAFSILAGHSYQNIFVQQRRWYIDNFADTGIEPRYNPGLGQEIDLADDNERPSGYAFKNELQSFFGRVNYNYRDRYLIDATVRADGSSKFGENNKYGVFPSFAAAWRISEENFMGDSSIFSNLKLRAGWGQTGNQEIPPKITKALFTSEVSGGTSYPLDNSENYPAGTTFTRFANPDIQWEVSTQTNVGLDFGLFEGALSGTVDYFHKVSDNILLEVVPPDPIQPASTLWSNVPDMTITNTGLELALDFSKRNAEGLSYSLGGNITFIDNVVEDSPFTVLTTGSASGSGLTGATVNGYVNGEPIGAFYMKDFIGIGADGLNQFRDVNGDGLDTDDDRTVVGSALPTKLYNFYGNLNYKGFEFSVNFNGIAGNKVYDNTANSAFYKARLAKSLNTTDSATEFPNEDILNAAAVSSRYLKNGAFLRLNNASLGYNFDMNKVGLEDWVKSVRISVTGQNLFVITDYDGFDPEVNQDSSTDGIQSFGIDKQGYPRARTFVFGLNATF</sequence>
<dbReference type="Gene3D" id="2.60.40.1120">
    <property type="entry name" value="Carboxypeptidase-like, regulatory domain"/>
    <property type="match status" value="1"/>
</dbReference>
<dbReference type="InterPro" id="IPR039426">
    <property type="entry name" value="TonB-dep_rcpt-like"/>
</dbReference>
<dbReference type="FunFam" id="2.170.130.10:FF:000008">
    <property type="entry name" value="SusC/RagA family TonB-linked outer membrane protein"/>
    <property type="match status" value="1"/>
</dbReference>
<organism evidence="9">
    <name type="scientific">marine sediment metagenome</name>
    <dbReference type="NCBI Taxonomy" id="412755"/>
    <lineage>
        <taxon>unclassified sequences</taxon>
        <taxon>metagenomes</taxon>
        <taxon>ecological metagenomes</taxon>
    </lineage>
</organism>
<reference evidence="9" key="1">
    <citation type="journal article" date="2015" name="Nature">
        <title>Complex archaea that bridge the gap between prokaryotes and eukaryotes.</title>
        <authorList>
            <person name="Spang A."/>
            <person name="Saw J.H."/>
            <person name="Jorgensen S.L."/>
            <person name="Zaremba-Niedzwiedzka K."/>
            <person name="Martijn J."/>
            <person name="Lind A.E."/>
            <person name="van Eijk R."/>
            <person name="Schleper C."/>
            <person name="Guy L."/>
            <person name="Ettema T.J."/>
        </authorList>
    </citation>
    <scope>NUCLEOTIDE SEQUENCE</scope>
</reference>
<dbReference type="NCBIfam" id="TIGR04057">
    <property type="entry name" value="SusC_RagA_signa"/>
    <property type="match status" value="1"/>
</dbReference>
<dbReference type="PROSITE" id="PS52016">
    <property type="entry name" value="TONB_DEPENDENT_REC_3"/>
    <property type="match status" value="1"/>
</dbReference>
<dbReference type="InterPro" id="IPR012910">
    <property type="entry name" value="Plug_dom"/>
</dbReference>
<dbReference type="SUPFAM" id="SSF49464">
    <property type="entry name" value="Carboxypeptidase regulatory domain-like"/>
    <property type="match status" value="1"/>
</dbReference>
<evidence type="ECO:0000256" key="1">
    <source>
        <dbReference type="ARBA" id="ARBA00004571"/>
    </source>
</evidence>
<dbReference type="InterPro" id="IPR023997">
    <property type="entry name" value="TonB-dep_OMP_SusC/RagA_CS"/>
</dbReference>
<dbReference type="Pfam" id="PF00593">
    <property type="entry name" value="TonB_dep_Rec_b-barrel"/>
    <property type="match status" value="1"/>
</dbReference>
<dbReference type="SUPFAM" id="SSF56935">
    <property type="entry name" value="Porins"/>
    <property type="match status" value="1"/>
</dbReference>
<dbReference type="Gene3D" id="2.40.170.20">
    <property type="entry name" value="TonB-dependent receptor, beta-barrel domain"/>
    <property type="match status" value="1"/>
</dbReference>
<dbReference type="NCBIfam" id="TIGR04056">
    <property type="entry name" value="OMP_RagA_SusC"/>
    <property type="match status" value="1"/>
</dbReference>
<evidence type="ECO:0000256" key="2">
    <source>
        <dbReference type="ARBA" id="ARBA00022448"/>
    </source>
</evidence>
<dbReference type="AlphaFoldDB" id="A0A0F9S1R5"/>
<dbReference type="InterPro" id="IPR037066">
    <property type="entry name" value="Plug_dom_sf"/>
</dbReference>
<dbReference type="GO" id="GO:0009279">
    <property type="term" value="C:cell outer membrane"/>
    <property type="evidence" value="ECO:0007669"/>
    <property type="project" value="UniProtKB-SubCell"/>
</dbReference>
<dbReference type="Gene3D" id="2.170.130.10">
    <property type="entry name" value="TonB-dependent receptor, plug domain"/>
    <property type="match status" value="1"/>
</dbReference>
<dbReference type="FunFam" id="2.60.40.1120:FF:000003">
    <property type="entry name" value="Outer membrane protein Omp121"/>
    <property type="match status" value="1"/>
</dbReference>
<gene>
    <name evidence="9" type="ORF">LCGC14_0827700</name>
</gene>
<evidence type="ECO:0000259" key="8">
    <source>
        <dbReference type="Pfam" id="PF07715"/>
    </source>
</evidence>
<dbReference type="InterPro" id="IPR008969">
    <property type="entry name" value="CarboxyPept-like_regulatory"/>
</dbReference>
<evidence type="ECO:0000259" key="7">
    <source>
        <dbReference type="Pfam" id="PF00593"/>
    </source>
</evidence>
<evidence type="ECO:0000256" key="3">
    <source>
        <dbReference type="ARBA" id="ARBA00022692"/>
    </source>
</evidence>